<dbReference type="InterPro" id="IPR029070">
    <property type="entry name" value="Chitinase_insertion_sf"/>
</dbReference>
<feature type="non-terminal residue" evidence="2">
    <location>
        <position position="272"/>
    </location>
</feature>
<evidence type="ECO:0000313" key="3">
    <source>
        <dbReference type="Proteomes" id="UP001206595"/>
    </source>
</evidence>
<sequence>SGMASTAANRAQFIAWNINFIQQYGTDGVDLDWEYPTSTGAGCNAVNANDITNFASLVKEMRAALDSNFPTVHKELTLAVHLTPWGGATIVPDATAFTPYVDRFNVMSFGNWNATSGPNAPLHNTPGYGYPYGLVEGVQSWIAAGVPASQIAAGVAFYGRAQTLTVSSTTTQYNPGVVGAPLGDQLDAPWQDAYCSSDTQAASGVWRYTYMRSQGLLTTPTTAASPWIRSFDNVTQTPWLFNPSNKQYISYDDPVSIGVKADYAISAGLAGL</sequence>
<accession>A0AAD5EGP3</accession>
<reference evidence="2" key="1">
    <citation type="submission" date="2021-06" db="EMBL/GenBank/DDBJ databases">
        <authorList>
            <consortium name="DOE Joint Genome Institute"/>
            <person name="Mondo S.J."/>
            <person name="Amses K.R."/>
            <person name="Simmons D.R."/>
            <person name="Longcore J.E."/>
            <person name="Seto K."/>
            <person name="Alves G.H."/>
            <person name="Bonds A.E."/>
            <person name="Quandt C.A."/>
            <person name="Davis W.J."/>
            <person name="Chang Y."/>
            <person name="Letcher P.M."/>
            <person name="Powell M.J."/>
            <person name="Kuo A."/>
            <person name="Labutti K."/>
            <person name="Pangilinan J."/>
            <person name="Andreopoulos W."/>
            <person name="Tritt A."/>
            <person name="Riley R."/>
            <person name="Hundley H."/>
            <person name="Johnson J."/>
            <person name="Lipzen A."/>
            <person name="Barry K."/>
            <person name="Berbee M.L."/>
            <person name="Buchler N.E."/>
            <person name="Grigoriev I.V."/>
            <person name="Spatafora J.W."/>
            <person name="Stajich J.E."/>
            <person name="James T.Y."/>
        </authorList>
    </citation>
    <scope>NUCLEOTIDE SEQUENCE</scope>
    <source>
        <strain evidence="2">AG</strain>
    </source>
</reference>
<protein>
    <recommendedName>
        <fullName evidence="1">GH18 domain-containing protein</fullName>
    </recommendedName>
</protein>
<evidence type="ECO:0000259" key="1">
    <source>
        <dbReference type="PROSITE" id="PS51910"/>
    </source>
</evidence>
<reference evidence="2" key="2">
    <citation type="journal article" date="2022" name="Proc. Natl. Acad. Sci. U.S.A.">
        <title>Diploid-dominant life cycles characterize the early evolution of Fungi.</title>
        <authorList>
            <person name="Amses K.R."/>
            <person name="Simmons D.R."/>
            <person name="Longcore J.E."/>
            <person name="Mondo S.J."/>
            <person name="Seto K."/>
            <person name="Jeronimo G.H."/>
            <person name="Bonds A.E."/>
            <person name="Quandt C.A."/>
            <person name="Davis W.J."/>
            <person name="Chang Y."/>
            <person name="Federici B.A."/>
            <person name="Kuo A."/>
            <person name="LaButti K."/>
            <person name="Pangilinan J."/>
            <person name="Andreopoulos W."/>
            <person name="Tritt A."/>
            <person name="Riley R."/>
            <person name="Hundley H."/>
            <person name="Johnson J."/>
            <person name="Lipzen A."/>
            <person name="Barry K."/>
            <person name="Lang B.F."/>
            <person name="Cuomo C.A."/>
            <person name="Buchler N.E."/>
            <person name="Grigoriev I.V."/>
            <person name="Spatafora J.W."/>
            <person name="Stajich J.E."/>
            <person name="James T.Y."/>
        </authorList>
    </citation>
    <scope>NUCLEOTIDE SEQUENCE</scope>
    <source>
        <strain evidence="2">AG</strain>
    </source>
</reference>
<dbReference type="Gene3D" id="3.20.20.80">
    <property type="entry name" value="Glycosidases"/>
    <property type="match status" value="1"/>
</dbReference>
<dbReference type="InterPro" id="IPR050314">
    <property type="entry name" value="Glycosyl_Hydrlase_18"/>
</dbReference>
<comment type="caution">
    <text evidence="2">The sequence shown here is derived from an EMBL/GenBank/DDBJ whole genome shotgun (WGS) entry which is preliminary data.</text>
</comment>
<organism evidence="2 3">
    <name type="scientific">Umbelopsis ramanniana AG</name>
    <dbReference type="NCBI Taxonomy" id="1314678"/>
    <lineage>
        <taxon>Eukaryota</taxon>
        <taxon>Fungi</taxon>
        <taxon>Fungi incertae sedis</taxon>
        <taxon>Mucoromycota</taxon>
        <taxon>Mucoromycotina</taxon>
        <taxon>Umbelopsidomycetes</taxon>
        <taxon>Umbelopsidales</taxon>
        <taxon>Umbelopsidaceae</taxon>
        <taxon>Umbelopsis</taxon>
    </lineage>
</organism>
<name>A0AAD5EGP3_UMBRA</name>
<dbReference type="EMBL" id="MU620897">
    <property type="protein sequence ID" value="KAI8583194.1"/>
    <property type="molecule type" value="Genomic_DNA"/>
</dbReference>
<dbReference type="GO" id="GO:0005975">
    <property type="term" value="P:carbohydrate metabolic process"/>
    <property type="evidence" value="ECO:0007669"/>
    <property type="project" value="InterPro"/>
</dbReference>
<dbReference type="InterPro" id="IPR001223">
    <property type="entry name" value="Glyco_hydro18_cat"/>
</dbReference>
<dbReference type="AlphaFoldDB" id="A0AAD5EGP3"/>
<feature type="non-terminal residue" evidence="2">
    <location>
        <position position="1"/>
    </location>
</feature>
<dbReference type="Pfam" id="PF00704">
    <property type="entry name" value="Glyco_hydro_18"/>
    <property type="match status" value="1"/>
</dbReference>
<dbReference type="PANTHER" id="PTHR11177:SF392">
    <property type="entry name" value="HAP41P"/>
    <property type="match status" value="1"/>
</dbReference>
<dbReference type="GO" id="GO:0004568">
    <property type="term" value="F:chitinase activity"/>
    <property type="evidence" value="ECO:0007669"/>
    <property type="project" value="TreeGrafter"/>
</dbReference>
<dbReference type="SUPFAM" id="SSF54556">
    <property type="entry name" value="Chitinase insertion domain"/>
    <property type="match status" value="1"/>
</dbReference>
<dbReference type="SUPFAM" id="SSF51445">
    <property type="entry name" value="(Trans)glycosidases"/>
    <property type="match status" value="1"/>
</dbReference>
<dbReference type="InterPro" id="IPR017853">
    <property type="entry name" value="GH"/>
</dbReference>
<dbReference type="RefSeq" id="XP_051448198.1">
    <property type="nucleotide sequence ID" value="XM_051584053.1"/>
</dbReference>
<dbReference type="GO" id="GO:0008061">
    <property type="term" value="F:chitin binding"/>
    <property type="evidence" value="ECO:0007669"/>
    <property type="project" value="InterPro"/>
</dbReference>
<dbReference type="SMART" id="SM00636">
    <property type="entry name" value="Glyco_18"/>
    <property type="match status" value="1"/>
</dbReference>
<dbReference type="GO" id="GO:0006032">
    <property type="term" value="P:chitin catabolic process"/>
    <property type="evidence" value="ECO:0007669"/>
    <property type="project" value="TreeGrafter"/>
</dbReference>
<dbReference type="Proteomes" id="UP001206595">
    <property type="component" value="Unassembled WGS sequence"/>
</dbReference>
<dbReference type="Gene3D" id="3.10.50.10">
    <property type="match status" value="1"/>
</dbReference>
<dbReference type="PROSITE" id="PS51910">
    <property type="entry name" value="GH18_2"/>
    <property type="match status" value="1"/>
</dbReference>
<dbReference type="GO" id="GO:0005576">
    <property type="term" value="C:extracellular region"/>
    <property type="evidence" value="ECO:0007669"/>
    <property type="project" value="TreeGrafter"/>
</dbReference>
<dbReference type="GeneID" id="75909403"/>
<proteinExistence type="predicted"/>
<evidence type="ECO:0000313" key="2">
    <source>
        <dbReference type="EMBL" id="KAI8583194.1"/>
    </source>
</evidence>
<gene>
    <name evidence="2" type="ORF">K450DRAFT_165969</name>
</gene>
<keyword evidence="3" id="KW-1185">Reference proteome</keyword>
<feature type="domain" description="GH18" evidence="1">
    <location>
        <begin position="1"/>
        <end position="272"/>
    </location>
</feature>
<dbReference type="PANTHER" id="PTHR11177">
    <property type="entry name" value="CHITINASE"/>
    <property type="match status" value="1"/>
</dbReference>
<dbReference type="InterPro" id="IPR011583">
    <property type="entry name" value="Chitinase_II/V-like_cat"/>
</dbReference>